<proteinExistence type="predicted"/>
<organism evidence="1">
    <name type="scientific">marine sediment metagenome</name>
    <dbReference type="NCBI Taxonomy" id="412755"/>
    <lineage>
        <taxon>unclassified sequences</taxon>
        <taxon>metagenomes</taxon>
        <taxon>ecological metagenomes</taxon>
    </lineage>
</organism>
<name>A0A0F9HH30_9ZZZZ</name>
<reference evidence="1" key="1">
    <citation type="journal article" date="2015" name="Nature">
        <title>Complex archaea that bridge the gap between prokaryotes and eukaryotes.</title>
        <authorList>
            <person name="Spang A."/>
            <person name="Saw J.H."/>
            <person name="Jorgensen S.L."/>
            <person name="Zaremba-Niedzwiedzka K."/>
            <person name="Martijn J."/>
            <person name="Lind A.E."/>
            <person name="van Eijk R."/>
            <person name="Schleper C."/>
            <person name="Guy L."/>
            <person name="Ettema T.J."/>
        </authorList>
    </citation>
    <scope>NUCLEOTIDE SEQUENCE</scope>
</reference>
<comment type="caution">
    <text evidence="1">The sequence shown here is derived from an EMBL/GenBank/DDBJ whole genome shotgun (WGS) entry which is preliminary data.</text>
</comment>
<evidence type="ECO:0000313" key="1">
    <source>
        <dbReference type="EMBL" id="KKM14447.1"/>
    </source>
</evidence>
<protein>
    <submittedName>
        <fullName evidence="1">Uncharacterized protein</fullName>
    </submittedName>
</protein>
<dbReference type="AlphaFoldDB" id="A0A0F9HH30"/>
<feature type="non-terminal residue" evidence="1">
    <location>
        <position position="1"/>
    </location>
</feature>
<gene>
    <name evidence="1" type="ORF">LCGC14_1706090</name>
</gene>
<accession>A0A0F9HH30</accession>
<dbReference type="EMBL" id="LAZR01015143">
    <property type="protein sequence ID" value="KKM14447.1"/>
    <property type="molecule type" value="Genomic_DNA"/>
</dbReference>
<sequence length="61" mass="7058">VIIPRAVIKLLKETNIFERGTMANGLVFLNQFFHDEVELLGRVGDLPDYEKELLKNEFIPN</sequence>